<feature type="compositionally biased region" description="Basic and acidic residues" evidence="2">
    <location>
        <begin position="471"/>
        <end position="480"/>
    </location>
</feature>
<keyword evidence="1" id="KW-0175">Coiled coil</keyword>
<evidence type="ECO:0000256" key="1">
    <source>
        <dbReference type="SAM" id="Coils"/>
    </source>
</evidence>
<reference evidence="3 4" key="1">
    <citation type="journal article" date="2016" name="Nat. Commun.">
        <title>Local admixture of amplified and diversified secreted pathogenesis determinants shapes mosaic Toxoplasma gondii genomes.</title>
        <authorList>
            <person name="Lorenzi H."/>
            <person name="Khan A."/>
            <person name="Behnke M.S."/>
            <person name="Namasivayam S."/>
            <person name="Swapna L.S."/>
            <person name="Hadjithomas M."/>
            <person name="Karamycheva S."/>
            <person name="Pinney D."/>
            <person name="Brunk B.P."/>
            <person name="Ajioka J.W."/>
            <person name="Ajzenberg D."/>
            <person name="Boothroyd J.C."/>
            <person name="Boyle J.P."/>
            <person name="Darde M.L."/>
            <person name="Diaz-Miranda M.A."/>
            <person name="Dubey J.P."/>
            <person name="Fritz H.M."/>
            <person name="Gennari S.M."/>
            <person name="Gregory B.D."/>
            <person name="Kim K."/>
            <person name="Saeij J.P."/>
            <person name="Su C."/>
            <person name="White M.W."/>
            <person name="Zhu X.Q."/>
            <person name="Howe D.K."/>
            <person name="Rosenthal B.M."/>
            <person name="Grigg M.E."/>
            <person name="Parkinson J."/>
            <person name="Liu L."/>
            <person name="Kissinger J.C."/>
            <person name="Roos D.S."/>
            <person name="Sibley L.D."/>
        </authorList>
    </citation>
    <scope>NUCLEOTIDE SEQUENCE [LARGE SCALE GENOMIC DNA]</scope>
    <source>
        <strain evidence="3 4">ARI</strain>
    </source>
</reference>
<sequence>MPAPPPSPSLLSPSPAGVSSASSSSSSSSQGAQKSARGPAAAGSSALRSSSEVSPPSPAAGLPRDACRLETAVSSTALAKGRPGPPSPRGARRSSSTVSTKSIPSKKLSARSLKKETKSASPDSEQKKSKEKVNAASKKSLASPQLAPETDTGVRGSRTDDAAQRPQSLESTVGTEALPSSSKSPSLIHGSSSSSAGASSSPVESLSSASASSFSPRLGRNEGASHGVEASSAAEENSGISEASASCQRRVLKGGDICVAEARAQKGEEDEEATRHRRVIERVSEDFLAFSAGVSRQAERPSMRTLFPQASGRCDDADNEISLDSKAPEAPEFLASGALLSERSSWLRELVSPARKDLENSATHIAVGLSFSPSPPLSLSAASSAPPSSPPCAASRLASPAHSGRASTLPHSSSASPPPASSPCSSSCSSSSAGFEASFALGETPGGPQAGDRPVFLDAASQAKAASLPLSEKKEAREGQFARLTGTGDRASLVFSEEKPPRLSGVEAFGKTEQPEQKRDEREEESSEERADGRWAPRRGNAEQIASPEAEDKRETRSCAEHFFELTLEEKLHRRRVQDQVDGQQRFLLGDSRASRAAALAGAAAALDRADTERLQHVVEVQDRQILSLRDLILQKTGETESLESALRLAAEENAHLQNQVKEAQALCLEMKDRQNQLADSFYRDAH</sequence>
<feature type="compositionally biased region" description="Low complexity" evidence="2">
    <location>
        <begin position="374"/>
        <end position="401"/>
    </location>
</feature>
<evidence type="ECO:0000256" key="2">
    <source>
        <dbReference type="SAM" id="MobiDB-lite"/>
    </source>
</evidence>
<feature type="region of interest" description="Disordered" evidence="2">
    <location>
        <begin position="374"/>
        <end position="556"/>
    </location>
</feature>
<feature type="compositionally biased region" description="Low complexity" evidence="2">
    <location>
        <begin position="422"/>
        <end position="433"/>
    </location>
</feature>
<comment type="caution">
    <text evidence="3">The sequence shown here is derived from an EMBL/GenBank/DDBJ whole genome shotgun (WGS) entry which is preliminary data.</text>
</comment>
<name>A0A139XUG5_TOXGO</name>
<feature type="compositionally biased region" description="Polar residues" evidence="2">
    <location>
        <begin position="165"/>
        <end position="174"/>
    </location>
</feature>
<accession>A0A139XUG5</accession>
<feature type="compositionally biased region" description="Low complexity" evidence="2">
    <location>
        <begin position="93"/>
        <end position="107"/>
    </location>
</feature>
<gene>
    <name evidence="3" type="ORF">TGARI_297520A</name>
</gene>
<dbReference type="AlphaFoldDB" id="A0A139XUG5"/>
<proteinExistence type="predicted"/>
<dbReference type="EMBL" id="AGQS02004951">
    <property type="protein sequence ID" value="KYF42451.1"/>
    <property type="molecule type" value="Genomic_DNA"/>
</dbReference>
<dbReference type="VEuPathDB" id="ToxoDB:TGARI_297520A"/>
<dbReference type="Proteomes" id="UP000074247">
    <property type="component" value="Unassembled WGS sequence"/>
</dbReference>
<evidence type="ECO:0000313" key="4">
    <source>
        <dbReference type="Proteomes" id="UP000074247"/>
    </source>
</evidence>
<feature type="compositionally biased region" description="Basic and acidic residues" evidence="2">
    <location>
        <begin position="113"/>
        <end position="133"/>
    </location>
</feature>
<feature type="compositionally biased region" description="Low complexity" evidence="2">
    <location>
        <begin position="9"/>
        <end position="54"/>
    </location>
</feature>
<organism evidence="3 4">
    <name type="scientific">Toxoplasma gondii ARI</name>
    <dbReference type="NCBI Taxonomy" id="1074872"/>
    <lineage>
        <taxon>Eukaryota</taxon>
        <taxon>Sar</taxon>
        <taxon>Alveolata</taxon>
        <taxon>Apicomplexa</taxon>
        <taxon>Conoidasida</taxon>
        <taxon>Coccidia</taxon>
        <taxon>Eucoccidiorida</taxon>
        <taxon>Eimeriorina</taxon>
        <taxon>Sarcocystidae</taxon>
        <taxon>Toxoplasma</taxon>
    </lineage>
</organism>
<feature type="non-terminal residue" evidence="3">
    <location>
        <position position="687"/>
    </location>
</feature>
<feature type="coiled-coil region" evidence="1">
    <location>
        <begin position="640"/>
        <end position="674"/>
    </location>
</feature>
<feature type="region of interest" description="Disordered" evidence="2">
    <location>
        <begin position="1"/>
        <end position="244"/>
    </location>
</feature>
<feature type="compositionally biased region" description="Low complexity" evidence="2">
    <location>
        <begin position="178"/>
        <end position="218"/>
    </location>
</feature>
<protein>
    <submittedName>
        <fullName evidence="3">Proteophosphoglycan PPG1</fullName>
    </submittedName>
</protein>
<feature type="compositionally biased region" description="Polar residues" evidence="2">
    <location>
        <begin position="234"/>
        <end position="244"/>
    </location>
</feature>
<evidence type="ECO:0000313" key="3">
    <source>
        <dbReference type="EMBL" id="KYF42451.1"/>
    </source>
</evidence>